<gene>
    <name evidence="1" type="ORF">CT0861_08384</name>
</gene>
<dbReference type="PANTHER" id="PTHR31569:SF4">
    <property type="entry name" value="SWIM-TYPE DOMAIN-CONTAINING PROTEIN"/>
    <property type="match status" value="1"/>
</dbReference>
<reference evidence="1 2" key="1">
    <citation type="submission" date="2015-06" db="EMBL/GenBank/DDBJ databases">
        <title>Survival trade-offs in plant roots during colonization by closely related pathogenic and mutualistic fungi.</title>
        <authorList>
            <person name="Hacquard S."/>
            <person name="Kracher B."/>
            <person name="Hiruma K."/>
            <person name="Weinman A."/>
            <person name="Muench P."/>
            <person name="Garrido Oter R."/>
            <person name="Ver Loren van Themaat E."/>
            <person name="Dallerey J.-F."/>
            <person name="Damm U."/>
            <person name="Henrissat B."/>
            <person name="Lespinet O."/>
            <person name="Thon M."/>
            <person name="Kemen E."/>
            <person name="McHardy A.C."/>
            <person name="Schulze-Lefert P."/>
            <person name="O'Connell R.J."/>
        </authorList>
    </citation>
    <scope>NUCLEOTIDE SEQUENCE [LARGE SCALE GENOMIC DNA]</scope>
    <source>
        <strain evidence="1 2">0861</strain>
    </source>
</reference>
<organism evidence="1 2">
    <name type="scientific">Colletotrichum tofieldiae</name>
    <dbReference type="NCBI Taxonomy" id="708197"/>
    <lineage>
        <taxon>Eukaryota</taxon>
        <taxon>Fungi</taxon>
        <taxon>Dikarya</taxon>
        <taxon>Ascomycota</taxon>
        <taxon>Pezizomycotina</taxon>
        <taxon>Sordariomycetes</taxon>
        <taxon>Hypocreomycetidae</taxon>
        <taxon>Glomerellales</taxon>
        <taxon>Glomerellaceae</taxon>
        <taxon>Colletotrichum</taxon>
        <taxon>Colletotrichum spaethianum species complex</taxon>
    </lineage>
</organism>
<evidence type="ECO:0000313" key="1">
    <source>
        <dbReference type="EMBL" id="KZL76028.1"/>
    </source>
</evidence>
<dbReference type="STRING" id="708197.A0A166WVL9"/>
<evidence type="ECO:0000313" key="2">
    <source>
        <dbReference type="Proteomes" id="UP000076552"/>
    </source>
</evidence>
<dbReference type="EMBL" id="LFIV01000018">
    <property type="protein sequence ID" value="KZL76028.1"/>
    <property type="molecule type" value="Genomic_DNA"/>
</dbReference>
<keyword evidence="2" id="KW-1185">Reference proteome</keyword>
<dbReference type="PANTHER" id="PTHR31569">
    <property type="entry name" value="SWIM-TYPE DOMAIN-CONTAINING PROTEIN"/>
    <property type="match status" value="1"/>
</dbReference>
<accession>A0A166WVL9</accession>
<dbReference type="InterPro" id="IPR052579">
    <property type="entry name" value="Zinc_finger_SWIM"/>
</dbReference>
<comment type="caution">
    <text evidence="1">The sequence shown here is derived from an EMBL/GenBank/DDBJ whole genome shotgun (WGS) entry which is preliminary data.</text>
</comment>
<evidence type="ECO:0008006" key="3">
    <source>
        <dbReference type="Google" id="ProtNLM"/>
    </source>
</evidence>
<sequence length="183" mass="20809">MSTIKAPTFDECYLRVRQRYQEEGIALRIKRRTNEGRRVDILCDRAGKTISKARKRNVSSKRSDCPFAGKIRFLSETNEWIWEVLVGRDTHNHDPIHPSKLMSVAAFRSLSQAEAAFQAASRDVGAKKPTVVERVEQLSKTGMKSPAIASQLREQDRIMVTAQDVRNTQQKLRHEKCGPLTST</sequence>
<dbReference type="OrthoDB" id="4846324at2759"/>
<dbReference type="AlphaFoldDB" id="A0A166WVL9"/>
<proteinExistence type="predicted"/>
<protein>
    <recommendedName>
        <fullName evidence="3">FAR1 domain-containing protein</fullName>
    </recommendedName>
</protein>
<name>A0A166WVL9_9PEZI</name>
<dbReference type="Proteomes" id="UP000076552">
    <property type="component" value="Unassembled WGS sequence"/>
</dbReference>